<keyword evidence="1" id="KW-1133">Transmembrane helix</keyword>
<name>A0A1I2F5A2_9BACT</name>
<keyword evidence="3" id="KW-1185">Reference proteome</keyword>
<evidence type="ECO:0000256" key="1">
    <source>
        <dbReference type="SAM" id="Phobius"/>
    </source>
</evidence>
<organism evidence="2 3">
    <name type="scientific">Thermophagus xiamenensis</name>
    <dbReference type="NCBI Taxonomy" id="385682"/>
    <lineage>
        <taxon>Bacteria</taxon>
        <taxon>Pseudomonadati</taxon>
        <taxon>Bacteroidota</taxon>
        <taxon>Bacteroidia</taxon>
        <taxon>Marinilabiliales</taxon>
        <taxon>Marinilabiliaceae</taxon>
        <taxon>Thermophagus</taxon>
    </lineage>
</organism>
<proteinExistence type="predicted"/>
<keyword evidence="1" id="KW-0812">Transmembrane</keyword>
<sequence>MILYLRVERSNVWVALLVSSLSIAKILMIPGIKEVL</sequence>
<dbReference type="Proteomes" id="UP000181976">
    <property type="component" value="Unassembled WGS sequence"/>
</dbReference>
<feature type="transmembrane region" description="Helical" evidence="1">
    <location>
        <begin position="12"/>
        <end position="32"/>
    </location>
</feature>
<keyword evidence="1" id="KW-0472">Membrane</keyword>
<gene>
    <name evidence="2" type="ORF">SAMN05444380_12648</name>
</gene>
<evidence type="ECO:0000313" key="2">
    <source>
        <dbReference type="EMBL" id="SFF00512.1"/>
    </source>
</evidence>
<evidence type="ECO:0000313" key="3">
    <source>
        <dbReference type="Proteomes" id="UP000181976"/>
    </source>
</evidence>
<accession>A0A1I2F5A2</accession>
<dbReference type="InParanoid" id="A0A1I2F5A2"/>
<reference evidence="2 3" key="1">
    <citation type="submission" date="2016-10" db="EMBL/GenBank/DDBJ databases">
        <authorList>
            <person name="de Groot N.N."/>
        </authorList>
    </citation>
    <scope>NUCLEOTIDE SEQUENCE [LARGE SCALE GENOMIC DNA]</scope>
    <source>
        <strain evidence="2 3">DSM 19012</strain>
    </source>
</reference>
<dbReference type="EMBL" id="FONA01000026">
    <property type="protein sequence ID" value="SFF00512.1"/>
    <property type="molecule type" value="Genomic_DNA"/>
</dbReference>
<protein>
    <submittedName>
        <fullName evidence="2">Uncharacterized protein</fullName>
    </submittedName>
</protein>
<dbReference type="AlphaFoldDB" id="A0A1I2F5A2"/>